<dbReference type="FunFam" id="3.40.50.300:FF:000127">
    <property type="entry name" value="Ribose import ATP-binding protein RbsA"/>
    <property type="match status" value="1"/>
</dbReference>
<keyword evidence="7" id="KW-0547">Nucleotide-binding</keyword>
<dbReference type="FunFam" id="3.40.50.300:FF:000126">
    <property type="entry name" value="Galactose/methyl galactoside import ATP-binding protein MglA"/>
    <property type="match status" value="1"/>
</dbReference>
<keyword evidence="13" id="KW-1185">Reference proteome</keyword>
<dbReference type="InterPro" id="IPR003593">
    <property type="entry name" value="AAA+_ATPase"/>
</dbReference>
<dbReference type="PROSITE" id="PS50893">
    <property type="entry name" value="ABC_TRANSPORTER_2"/>
    <property type="match status" value="2"/>
</dbReference>
<evidence type="ECO:0000256" key="10">
    <source>
        <dbReference type="ARBA" id="ARBA00023136"/>
    </source>
</evidence>
<dbReference type="InterPro" id="IPR003439">
    <property type="entry name" value="ABC_transporter-like_ATP-bd"/>
</dbReference>
<keyword evidence="6" id="KW-0677">Repeat</keyword>
<evidence type="ECO:0000256" key="3">
    <source>
        <dbReference type="ARBA" id="ARBA00022448"/>
    </source>
</evidence>
<keyword evidence="8 12" id="KW-0067">ATP-binding</keyword>
<dbReference type="GO" id="GO:0005886">
    <property type="term" value="C:plasma membrane"/>
    <property type="evidence" value="ECO:0007669"/>
    <property type="project" value="UniProtKB-SubCell"/>
</dbReference>
<comment type="subcellular location">
    <subcellularLocation>
        <location evidence="2">Cell inner membrane</location>
    </subcellularLocation>
    <subcellularLocation>
        <location evidence="1">Cell membrane</location>
        <topology evidence="1">Peripheral membrane protein</topology>
    </subcellularLocation>
</comment>
<keyword evidence="9" id="KW-1278">Translocase</keyword>
<keyword evidence="4" id="KW-1003">Cell membrane</keyword>
<dbReference type="InterPro" id="IPR027417">
    <property type="entry name" value="P-loop_NTPase"/>
</dbReference>
<name>A0A4U8QAD9_9FIRM</name>
<protein>
    <submittedName>
        <fullName evidence="12">Galactose/methyl galactoside import ATP-binding protein MglA</fullName>
        <ecNumber evidence="12">3.6.3.17</ecNumber>
    </submittedName>
</protein>
<dbReference type="AlphaFoldDB" id="A0A4U8QAD9"/>
<dbReference type="GO" id="GO:0005524">
    <property type="term" value="F:ATP binding"/>
    <property type="evidence" value="ECO:0007669"/>
    <property type="project" value="UniProtKB-KW"/>
</dbReference>
<dbReference type="PROSITE" id="PS00211">
    <property type="entry name" value="ABC_TRANSPORTER_1"/>
    <property type="match status" value="1"/>
</dbReference>
<evidence type="ECO:0000256" key="7">
    <source>
        <dbReference type="ARBA" id="ARBA00022741"/>
    </source>
</evidence>
<proteinExistence type="predicted"/>
<keyword evidence="5" id="KW-0762">Sugar transport</keyword>
<evidence type="ECO:0000256" key="2">
    <source>
        <dbReference type="ARBA" id="ARBA00004533"/>
    </source>
</evidence>
<comment type="caution">
    <text evidence="12">The sequence shown here is derived from an EMBL/GenBank/DDBJ whole genome shotgun (WGS) entry which is preliminary data.</text>
</comment>
<keyword evidence="3" id="KW-0813">Transport</keyword>
<dbReference type="CDD" id="cd03215">
    <property type="entry name" value="ABC_Carb_Monos_II"/>
    <property type="match status" value="1"/>
</dbReference>
<accession>A0A4U8QAD9</accession>
<evidence type="ECO:0000256" key="9">
    <source>
        <dbReference type="ARBA" id="ARBA00022967"/>
    </source>
</evidence>
<dbReference type="GO" id="GO:0015749">
    <property type="term" value="P:monosaccharide transmembrane transport"/>
    <property type="evidence" value="ECO:0007669"/>
    <property type="project" value="UniProtKB-ARBA"/>
</dbReference>
<dbReference type="InterPro" id="IPR017871">
    <property type="entry name" value="ABC_transporter-like_CS"/>
</dbReference>
<dbReference type="Pfam" id="PF00005">
    <property type="entry name" value="ABC_tran"/>
    <property type="match status" value="2"/>
</dbReference>
<keyword evidence="12" id="KW-0378">Hydrolase</keyword>
<evidence type="ECO:0000256" key="5">
    <source>
        <dbReference type="ARBA" id="ARBA00022597"/>
    </source>
</evidence>
<dbReference type="SUPFAM" id="SSF52540">
    <property type="entry name" value="P-loop containing nucleoside triphosphate hydrolases"/>
    <property type="match status" value="2"/>
</dbReference>
<evidence type="ECO:0000256" key="6">
    <source>
        <dbReference type="ARBA" id="ARBA00022737"/>
    </source>
</evidence>
<feature type="domain" description="ABC transporter" evidence="11">
    <location>
        <begin position="252"/>
        <end position="495"/>
    </location>
</feature>
<dbReference type="GO" id="GO:0016887">
    <property type="term" value="F:ATP hydrolysis activity"/>
    <property type="evidence" value="ECO:0007669"/>
    <property type="project" value="InterPro"/>
</dbReference>
<dbReference type="CDD" id="cd03216">
    <property type="entry name" value="ABC_Carb_Monos_I"/>
    <property type="match status" value="1"/>
</dbReference>
<dbReference type="RefSeq" id="WP_138002272.1">
    <property type="nucleotide sequence ID" value="NZ_QGQD01000039.1"/>
</dbReference>
<sequence>MLGNTILKLNHISKLYPGVVALDDLNIEFKEGEIHAMVGENGAGKSTMIKTISGAVQPTRGTIEINNHTYEQMTPTLSRQNGIAVIYQEFTLIPVLSASENIFLGEFIMKGMVLDRKEMDKKAEELFNRLHVDIDPSTKVADLTTGYQQIVEIAKAVSKDAKILIMDEPSAPLTTSEVEAMFKIVDTLKTQGVTIIYISHRMEEIFRLSDRVSVLRDGKYITTVNTADTSKSELIKLMVGRELSETYPERKNKASETVLSIKKLTGNGVKDVSFDVKRGEVLGLAGLIGAGRTELAQLLFGYEKIISGEIILNGKSIRPKNCIEAIAAGIALVPEDRKRQGLVLEMSIKENTTMPSMKRISTLAVISSDQEKEMSQSYMDSLRTKAPSIEQKTKNLSGGNQQKVVLAKWLAMDPQVLIFDEPTRGIDVGAKQEIYNIMNELADNGKTILMISSDMEELIGMSDRIVVLCKGRVTGLLEKEEVSQELILSKSAGSDTDE</sequence>
<dbReference type="InterPro" id="IPR050107">
    <property type="entry name" value="ABC_carbohydrate_import_ATPase"/>
</dbReference>
<evidence type="ECO:0000313" key="12">
    <source>
        <dbReference type="EMBL" id="TLD01424.1"/>
    </source>
</evidence>
<evidence type="ECO:0000256" key="4">
    <source>
        <dbReference type="ARBA" id="ARBA00022475"/>
    </source>
</evidence>
<dbReference type="STRING" id="180332.GCA_000797495_02270"/>
<evidence type="ECO:0000256" key="8">
    <source>
        <dbReference type="ARBA" id="ARBA00022840"/>
    </source>
</evidence>
<gene>
    <name evidence="12" type="primary">mglA_8</name>
    <name evidence="12" type="ORF">DSM106044_01698</name>
</gene>
<dbReference type="PANTHER" id="PTHR43790:SF9">
    <property type="entry name" value="GALACTOFURANOSE TRANSPORTER ATP-BINDING PROTEIN YTFR"/>
    <property type="match status" value="1"/>
</dbReference>
<keyword evidence="10" id="KW-0472">Membrane</keyword>
<dbReference type="PANTHER" id="PTHR43790">
    <property type="entry name" value="CARBOHYDRATE TRANSPORT ATP-BINDING PROTEIN MG119-RELATED"/>
    <property type="match status" value="1"/>
</dbReference>
<evidence type="ECO:0000259" key="11">
    <source>
        <dbReference type="PROSITE" id="PS50893"/>
    </source>
</evidence>
<feature type="domain" description="ABC transporter" evidence="11">
    <location>
        <begin position="7"/>
        <end position="242"/>
    </location>
</feature>
<dbReference type="Gene3D" id="3.40.50.300">
    <property type="entry name" value="P-loop containing nucleotide triphosphate hydrolases"/>
    <property type="match status" value="2"/>
</dbReference>
<dbReference type="EMBL" id="QGQD01000039">
    <property type="protein sequence ID" value="TLD01424.1"/>
    <property type="molecule type" value="Genomic_DNA"/>
</dbReference>
<evidence type="ECO:0000256" key="1">
    <source>
        <dbReference type="ARBA" id="ARBA00004202"/>
    </source>
</evidence>
<dbReference type="SMART" id="SM00382">
    <property type="entry name" value="AAA"/>
    <property type="match status" value="2"/>
</dbReference>
<dbReference type="EC" id="3.6.3.17" evidence="12"/>
<reference evidence="12 13" key="1">
    <citation type="journal article" date="2019" name="Anaerobe">
        <title>Detection of Robinsoniella peoriensis in multiple bone samples of a trauma patient.</title>
        <authorList>
            <person name="Schrottner P."/>
            <person name="Hartwich K."/>
            <person name="Bunk B."/>
            <person name="Schober I."/>
            <person name="Helbig S."/>
            <person name="Rudolph W.W."/>
            <person name="Gunzer F."/>
        </authorList>
    </citation>
    <scope>NUCLEOTIDE SEQUENCE [LARGE SCALE GENOMIC DNA]</scope>
    <source>
        <strain evidence="12 13">DSM 106044</strain>
    </source>
</reference>
<dbReference type="Proteomes" id="UP000306509">
    <property type="component" value="Unassembled WGS sequence"/>
</dbReference>
<organism evidence="12 13">
    <name type="scientific">Robinsoniella peoriensis</name>
    <dbReference type="NCBI Taxonomy" id="180332"/>
    <lineage>
        <taxon>Bacteria</taxon>
        <taxon>Bacillati</taxon>
        <taxon>Bacillota</taxon>
        <taxon>Clostridia</taxon>
        <taxon>Lachnospirales</taxon>
        <taxon>Lachnospiraceae</taxon>
        <taxon>Robinsoniella</taxon>
    </lineage>
</organism>
<evidence type="ECO:0000313" key="13">
    <source>
        <dbReference type="Proteomes" id="UP000306509"/>
    </source>
</evidence>